<dbReference type="Gene3D" id="2.60.40.420">
    <property type="entry name" value="Cupredoxins - blue copper proteins"/>
    <property type="match status" value="1"/>
</dbReference>
<dbReference type="OrthoDB" id="1921208at2759"/>
<keyword evidence="3" id="KW-0732">Signal</keyword>
<dbReference type="EMBL" id="ML213596">
    <property type="protein sequence ID" value="TFK40466.1"/>
    <property type="molecule type" value="Genomic_DNA"/>
</dbReference>
<dbReference type="AlphaFoldDB" id="A0A5C3M7R5"/>
<gene>
    <name evidence="4" type="ORF">BDQ12DRAFT_453660</name>
</gene>
<evidence type="ECO:0000313" key="5">
    <source>
        <dbReference type="Proteomes" id="UP000308652"/>
    </source>
</evidence>
<feature type="compositionally biased region" description="Polar residues" evidence="1">
    <location>
        <begin position="317"/>
        <end position="329"/>
    </location>
</feature>
<dbReference type="InterPro" id="IPR052953">
    <property type="entry name" value="Ser-rich/MCO-related"/>
</dbReference>
<feature type="transmembrane region" description="Helical" evidence="2">
    <location>
        <begin position="188"/>
        <end position="209"/>
    </location>
</feature>
<feature type="region of interest" description="Disordered" evidence="1">
    <location>
        <begin position="311"/>
        <end position="349"/>
    </location>
</feature>
<feature type="compositionally biased region" description="Polar residues" evidence="1">
    <location>
        <begin position="246"/>
        <end position="265"/>
    </location>
</feature>
<feature type="compositionally biased region" description="Pro residues" evidence="1">
    <location>
        <begin position="339"/>
        <end position="349"/>
    </location>
</feature>
<dbReference type="Proteomes" id="UP000308652">
    <property type="component" value="Unassembled WGS sequence"/>
</dbReference>
<feature type="compositionally biased region" description="Polar residues" evidence="1">
    <location>
        <begin position="167"/>
        <end position="178"/>
    </location>
</feature>
<dbReference type="CDD" id="cd00920">
    <property type="entry name" value="Cupredoxin"/>
    <property type="match status" value="1"/>
</dbReference>
<evidence type="ECO:0000256" key="2">
    <source>
        <dbReference type="SAM" id="Phobius"/>
    </source>
</evidence>
<sequence length="349" mass="36524">MHLLGLSTLLVLLVGAEAGRDILVVIGGNNSLTFDPDVTYGSPGDFLIFEFHSGNHSVTQSSFASPCLRQAIPETGVSSGFQVPEANSVDVPRWNYTIPRVNGPVWFFCSQTVPVNHCKQGMVFALNPAQDQTLDKFKAAAMGVQASTTTGSETSTASATSASSTSPQVSDNSNTAPSGMSAGTRNGIIGGVVGGVVGLLALLFLLWWWRRSRKQSDNEGKPTRNTPNTVSIEPFVIPNRPVLPDNESTPGSVLASTNPAPSSGDSKSEMIARELNSSGAVEDTSPEALLRRRQELQSLVTAIDRQIGQIGAGGITSPLSTADVSTYTGHSAGIDGGQPAPPAYEPARS</sequence>
<dbReference type="InterPro" id="IPR008972">
    <property type="entry name" value="Cupredoxin"/>
</dbReference>
<accession>A0A5C3M7R5</accession>
<dbReference type="PANTHER" id="PTHR34883:SF15">
    <property type="entry name" value="EXTRACELLULAR SERINE-RICH PROTEIN"/>
    <property type="match status" value="1"/>
</dbReference>
<keyword evidence="5" id="KW-1185">Reference proteome</keyword>
<keyword evidence="2" id="KW-0812">Transmembrane</keyword>
<reference evidence="4 5" key="1">
    <citation type="journal article" date="2019" name="Nat. Ecol. Evol.">
        <title>Megaphylogeny resolves global patterns of mushroom evolution.</title>
        <authorList>
            <person name="Varga T."/>
            <person name="Krizsan K."/>
            <person name="Foldi C."/>
            <person name="Dima B."/>
            <person name="Sanchez-Garcia M."/>
            <person name="Sanchez-Ramirez S."/>
            <person name="Szollosi G.J."/>
            <person name="Szarkandi J.G."/>
            <person name="Papp V."/>
            <person name="Albert L."/>
            <person name="Andreopoulos W."/>
            <person name="Angelini C."/>
            <person name="Antonin V."/>
            <person name="Barry K.W."/>
            <person name="Bougher N.L."/>
            <person name="Buchanan P."/>
            <person name="Buyck B."/>
            <person name="Bense V."/>
            <person name="Catcheside P."/>
            <person name="Chovatia M."/>
            <person name="Cooper J."/>
            <person name="Damon W."/>
            <person name="Desjardin D."/>
            <person name="Finy P."/>
            <person name="Geml J."/>
            <person name="Haridas S."/>
            <person name="Hughes K."/>
            <person name="Justo A."/>
            <person name="Karasinski D."/>
            <person name="Kautmanova I."/>
            <person name="Kiss B."/>
            <person name="Kocsube S."/>
            <person name="Kotiranta H."/>
            <person name="LaButti K.M."/>
            <person name="Lechner B.E."/>
            <person name="Liimatainen K."/>
            <person name="Lipzen A."/>
            <person name="Lukacs Z."/>
            <person name="Mihaltcheva S."/>
            <person name="Morgado L.N."/>
            <person name="Niskanen T."/>
            <person name="Noordeloos M.E."/>
            <person name="Ohm R.A."/>
            <person name="Ortiz-Santana B."/>
            <person name="Ovrebo C."/>
            <person name="Racz N."/>
            <person name="Riley R."/>
            <person name="Savchenko A."/>
            <person name="Shiryaev A."/>
            <person name="Soop K."/>
            <person name="Spirin V."/>
            <person name="Szebenyi C."/>
            <person name="Tomsovsky M."/>
            <person name="Tulloss R.E."/>
            <person name="Uehling J."/>
            <person name="Grigoriev I.V."/>
            <person name="Vagvolgyi C."/>
            <person name="Papp T."/>
            <person name="Martin F.M."/>
            <person name="Miettinen O."/>
            <person name="Hibbett D.S."/>
            <person name="Nagy L.G."/>
        </authorList>
    </citation>
    <scope>NUCLEOTIDE SEQUENCE [LARGE SCALE GENOMIC DNA]</scope>
    <source>
        <strain evidence="4 5">CBS 166.37</strain>
    </source>
</reference>
<protein>
    <recommendedName>
        <fullName evidence="6">Cupredoxin</fullName>
    </recommendedName>
</protein>
<evidence type="ECO:0008006" key="6">
    <source>
        <dbReference type="Google" id="ProtNLM"/>
    </source>
</evidence>
<dbReference type="PANTHER" id="PTHR34883">
    <property type="entry name" value="SERINE-RICH PROTEIN, PUTATIVE-RELATED-RELATED"/>
    <property type="match status" value="1"/>
</dbReference>
<organism evidence="4 5">
    <name type="scientific">Crucibulum laeve</name>
    <dbReference type="NCBI Taxonomy" id="68775"/>
    <lineage>
        <taxon>Eukaryota</taxon>
        <taxon>Fungi</taxon>
        <taxon>Dikarya</taxon>
        <taxon>Basidiomycota</taxon>
        <taxon>Agaricomycotina</taxon>
        <taxon>Agaricomycetes</taxon>
        <taxon>Agaricomycetidae</taxon>
        <taxon>Agaricales</taxon>
        <taxon>Agaricineae</taxon>
        <taxon>Nidulariaceae</taxon>
        <taxon>Crucibulum</taxon>
    </lineage>
</organism>
<feature type="compositionally biased region" description="Low complexity" evidence="1">
    <location>
        <begin position="147"/>
        <end position="166"/>
    </location>
</feature>
<keyword evidence="2" id="KW-1133">Transmembrane helix</keyword>
<feature type="region of interest" description="Disordered" evidence="1">
    <location>
        <begin position="147"/>
        <end position="178"/>
    </location>
</feature>
<dbReference type="SUPFAM" id="SSF49503">
    <property type="entry name" value="Cupredoxins"/>
    <property type="match status" value="1"/>
</dbReference>
<evidence type="ECO:0000313" key="4">
    <source>
        <dbReference type="EMBL" id="TFK40466.1"/>
    </source>
</evidence>
<feature type="region of interest" description="Disordered" evidence="1">
    <location>
        <begin position="215"/>
        <end position="267"/>
    </location>
</feature>
<feature type="chain" id="PRO_5022688375" description="Cupredoxin" evidence="3">
    <location>
        <begin position="19"/>
        <end position="349"/>
    </location>
</feature>
<proteinExistence type="predicted"/>
<feature type="signal peptide" evidence="3">
    <location>
        <begin position="1"/>
        <end position="18"/>
    </location>
</feature>
<name>A0A5C3M7R5_9AGAR</name>
<dbReference type="STRING" id="68775.A0A5C3M7R5"/>
<evidence type="ECO:0000256" key="3">
    <source>
        <dbReference type="SAM" id="SignalP"/>
    </source>
</evidence>
<evidence type="ECO:0000256" key="1">
    <source>
        <dbReference type="SAM" id="MobiDB-lite"/>
    </source>
</evidence>
<keyword evidence="2" id="KW-0472">Membrane</keyword>